<protein>
    <submittedName>
        <fullName evidence="2">Uncharacterized protein</fullName>
    </submittedName>
</protein>
<feature type="transmembrane region" description="Helical" evidence="1">
    <location>
        <begin position="48"/>
        <end position="66"/>
    </location>
</feature>
<reference evidence="2" key="1">
    <citation type="journal article" date="2020" name="Nature">
        <title>Giant virus diversity and host interactions through global metagenomics.</title>
        <authorList>
            <person name="Schulz F."/>
            <person name="Roux S."/>
            <person name="Paez-Espino D."/>
            <person name="Jungbluth S."/>
            <person name="Walsh D.A."/>
            <person name="Denef V.J."/>
            <person name="McMahon K.D."/>
            <person name="Konstantinidis K.T."/>
            <person name="Eloe-Fadrosh E.A."/>
            <person name="Kyrpides N.C."/>
            <person name="Woyke T."/>
        </authorList>
    </citation>
    <scope>NUCLEOTIDE SEQUENCE</scope>
    <source>
        <strain evidence="2">GVMAG-M-3300025138-11</strain>
    </source>
</reference>
<evidence type="ECO:0000256" key="1">
    <source>
        <dbReference type="SAM" id="Phobius"/>
    </source>
</evidence>
<name>A0A6C0IYF2_9ZZZZ</name>
<proteinExistence type="predicted"/>
<organism evidence="2">
    <name type="scientific">viral metagenome</name>
    <dbReference type="NCBI Taxonomy" id="1070528"/>
    <lineage>
        <taxon>unclassified sequences</taxon>
        <taxon>metagenomes</taxon>
        <taxon>organismal metagenomes</taxon>
    </lineage>
</organism>
<dbReference type="EMBL" id="MN740277">
    <property type="protein sequence ID" value="QHT97475.1"/>
    <property type="molecule type" value="Genomic_DNA"/>
</dbReference>
<accession>A0A6C0IYF2</accession>
<keyword evidence="1" id="KW-0812">Transmembrane</keyword>
<keyword evidence="1" id="KW-1133">Transmembrane helix</keyword>
<keyword evidence="1" id="KW-0472">Membrane</keyword>
<feature type="transmembrane region" description="Helical" evidence="1">
    <location>
        <begin position="20"/>
        <end position="36"/>
    </location>
</feature>
<sequence>MNSLYKIKISDEYIHLMNDLIKIVSILLILNLLLYLDGLSENLINLRYLRISFLIIVSFITYWLIVNKLVIFTEK</sequence>
<evidence type="ECO:0000313" key="2">
    <source>
        <dbReference type="EMBL" id="QHT97475.1"/>
    </source>
</evidence>
<dbReference type="AlphaFoldDB" id="A0A6C0IYF2"/>